<sequence length="153" mass="16632">MVVKLDTLNLEGGDIIPKGREVGHGNWIGDLGLGLGLVAVGNDRFEFGNGGVETTTTIGVNCRNFASLFDCSGSDRDLGVEGGWGRAIDDEDGEGGGVIFIVIGEFMPSRGKIEIENHKDRYDPNLIYVKSDYVAYHYHVNPHGVKLISERHN</sequence>
<evidence type="ECO:0000313" key="1">
    <source>
        <dbReference type="EMBL" id="GER43088.1"/>
    </source>
</evidence>
<keyword evidence="2" id="KW-1185">Reference proteome</keyword>
<proteinExistence type="predicted"/>
<organism evidence="1 2">
    <name type="scientific">Striga asiatica</name>
    <name type="common">Asiatic witchweed</name>
    <name type="synonym">Buchnera asiatica</name>
    <dbReference type="NCBI Taxonomy" id="4170"/>
    <lineage>
        <taxon>Eukaryota</taxon>
        <taxon>Viridiplantae</taxon>
        <taxon>Streptophyta</taxon>
        <taxon>Embryophyta</taxon>
        <taxon>Tracheophyta</taxon>
        <taxon>Spermatophyta</taxon>
        <taxon>Magnoliopsida</taxon>
        <taxon>eudicotyledons</taxon>
        <taxon>Gunneridae</taxon>
        <taxon>Pentapetalae</taxon>
        <taxon>asterids</taxon>
        <taxon>lamiids</taxon>
        <taxon>Lamiales</taxon>
        <taxon>Orobanchaceae</taxon>
        <taxon>Buchnereae</taxon>
        <taxon>Striga</taxon>
    </lineage>
</organism>
<name>A0A5A7QDK0_STRAF</name>
<dbReference type="EMBL" id="BKCP01006515">
    <property type="protein sequence ID" value="GER43088.1"/>
    <property type="molecule type" value="Genomic_DNA"/>
</dbReference>
<gene>
    <name evidence="1" type="ORF">STAS_19916</name>
</gene>
<dbReference type="AlphaFoldDB" id="A0A5A7QDK0"/>
<reference evidence="2" key="1">
    <citation type="journal article" date="2019" name="Curr. Biol.">
        <title>Genome Sequence of Striga asiatica Provides Insight into the Evolution of Plant Parasitism.</title>
        <authorList>
            <person name="Yoshida S."/>
            <person name="Kim S."/>
            <person name="Wafula E.K."/>
            <person name="Tanskanen J."/>
            <person name="Kim Y.M."/>
            <person name="Honaas L."/>
            <person name="Yang Z."/>
            <person name="Spallek T."/>
            <person name="Conn C.E."/>
            <person name="Ichihashi Y."/>
            <person name="Cheong K."/>
            <person name="Cui S."/>
            <person name="Der J.P."/>
            <person name="Gundlach H."/>
            <person name="Jiao Y."/>
            <person name="Hori C."/>
            <person name="Ishida J.K."/>
            <person name="Kasahara H."/>
            <person name="Kiba T."/>
            <person name="Kim M.S."/>
            <person name="Koo N."/>
            <person name="Laohavisit A."/>
            <person name="Lee Y.H."/>
            <person name="Lumba S."/>
            <person name="McCourt P."/>
            <person name="Mortimer J.C."/>
            <person name="Mutuku J.M."/>
            <person name="Nomura T."/>
            <person name="Sasaki-Sekimoto Y."/>
            <person name="Seto Y."/>
            <person name="Wang Y."/>
            <person name="Wakatake T."/>
            <person name="Sakakibara H."/>
            <person name="Demura T."/>
            <person name="Yamaguchi S."/>
            <person name="Yoneyama K."/>
            <person name="Manabe R.I."/>
            <person name="Nelson D.C."/>
            <person name="Schulman A.H."/>
            <person name="Timko M.P."/>
            <person name="dePamphilis C.W."/>
            <person name="Choi D."/>
            <person name="Shirasu K."/>
        </authorList>
    </citation>
    <scope>NUCLEOTIDE SEQUENCE [LARGE SCALE GENOMIC DNA]</scope>
    <source>
        <strain evidence="2">cv. UVA1</strain>
    </source>
</reference>
<keyword evidence="1" id="KW-0067">ATP-binding</keyword>
<accession>A0A5A7QDK0</accession>
<protein>
    <submittedName>
        <fullName evidence="1">Cytochrome c biogenesis ATP-binding exportprotein CcmA</fullName>
    </submittedName>
</protein>
<dbReference type="GO" id="GO:0005524">
    <property type="term" value="F:ATP binding"/>
    <property type="evidence" value="ECO:0007669"/>
    <property type="project" value="UniProtKB-KW"/>
</dbReference>
<keyword evidence="1" id="KW-0547">Nucleotide-binding</keyword>
<dbReference type="Proteomes" id="UP000325081">
    <property type="component" value="Unassembled WGS sequence"/>
</dbReference>
<comment type="caution">
    <text evidence="1">The sequence shown here is derived from an EMBL/GenBank/DDBJ whole genome shotgun (WGS) entry which is preliminary data.</text>
</comment>
<evidence type="ECO:0000313" key="2">
    <source>
        <dbReference type="Proteomes" id="UP000325081"/>
    </source>
</evidence>